<dbReference type="Proteomes" id="UP000231655">
    <property type="component" value="Unassembled WGS sequence"/>
</dbReference>
<dbReference type="Gene3D" id="1.10.357.10">
    <property type="entry name" value="Tetracycline Repressor, domain 2"/>
    <property type="match status" value="1"/>
</dbReference>
<dbReference type="InterPro" id="IPR009057">
    <property type="entry name" value="Homeodomain-like_sf"/>
</dbReference>
<dbReference type="AlphaFoldDB" id="A0A285IMK2"/>
<feature type="DNA-binding region" description="H-T-H motif" evidence="2">
    <location>
        <begin position="38"/>
        <end position="57"/>
    </location>
</feature>
<evidence type="ECO:0000256" key="2">
    <source>
        <dbReference type="PROSITE-ProRule" id="PRU00335"/>
    </source>
</evidence>
<protein>
    <submittedName>
        <fullName evidence="4">TetR/AcrR family transcriptional regulator</fullName>
    </submittedName>
    <submittedName>
        <fullName evidence="5">Transcriptional regulator, TetR family</fullName>
    </submittedName>
</protein>
<evidence type="ECO:0000256" key="1">
    <source>
        <dbReference type="ARBA" id="ARBA00023125"/>
    </source>
</evidence>
<evidence type="ECO:0000313" key="4">
    <source>
        <dbReference type="EMBL" id="PJE28760.1"/>
    </source>
</evidence>
<dbReference type="InterPro" id="IPR001647">
    <property type="entry name" value="HTH_TetR"/>
</dbReference>
<dbReference type="OrthoDB" id="9808189at2"/>
<feature type="domain" description="HTH tetR-type" evidence="3">
    <location>
        <begin position="15"/>
        <end position="75"/>
    </location>
</feature>
<dbReference type="EMBL" id="PGTD01000016">
    <property type="protein sequence ID" value="PJE28760.1"/>
    <property type="molecule type" value="Genomic_DNA"/>
</dbReference>
<dbReference type="Proteomes" id="UP000231702">
    <property type="component" value="Unassembled WGS sequence"/>
</dbReference>
<reference evidence="5 6" key="1">
    <citation type="submission" date="2017-09" db="EMBL/GenBank/DDBJ databases">
        <authorList>
            <person name="Ehlers B."/>
            <person name="Leendertz F.H."/>
        </authorList>
    </citation>
    <scope>NUCLEOTIDE SEQUENCE [LARGE SCALE GENOMIC DNA]</scope>
    <source>
        <strain evidence="5 6">CGMCC 1.12662</strain>
    </source>
</reference>
<evidence type="ECO:0000313" key="5">
    <source>
        <dbReference type="EMBL" id="SNY48336.1"/>
    </source>
</evidence>
<dbReference type="PANTHER" id="PTHR43479">
    <property type="entry name" value="ACREF/ENVCD OPERON REPRESSOR-RELATED"/>
    <property type="match status" value="1"/>
</dbReference>
<evidence type="ECO:0000313" key="7">
    <source>
        <dbReference type="Proteomes" id="UP000231702"/>
    </source>
</evidence>
<organism evidence="5 6">
    <name type="scientific">Pseudooceanicola antarcticus</name>
    <dbReference type="NCBI Taxonomy" id="1247613"/>
    <lineage>
        <taxon>Bacteria</taxon>
        <taxon>Pseudomonadati</taxon>
        <taxon>Pseudomonadota</taxon>
        <taxon>Alphaproteobacteria</taxon>
        <taxon>Rhodobacterales</taxon>
        <taxon>Paracoccaceae</taxon>
        <taxon>Pseudooceanicola</taxon>
    </lineage>
</organism>
<dbReference type="SUPFAM" id="SSF46689">
    <property type="entry name" value="Homeodomain-like"/>
    <property type="match status" value="1"/>
</dbReference>
<dbReference type="PROSITE" id="PS50977">
    <property type="entry name" value="HTH_TETR_2"/>
    <property type="match status" value="1"/>
</dbReference>
<gene>
    <name evidence="4" type="ORF">CVM39_09825</name>
    <name evidence="5" type="ORF">SAMN06297129_1404</name>
</gene>
<evidence type="ECO:0000259" key="3">
    <source>
        <dbReference type="PROSITE" id="PS50977"/>
    </source>
</evidence>
<name>A0A285IMK2_9RHOB</name>
<dbReference type="RefSeq" id="WP_097145148.1">
    <property type="nucleotide sequence ID" value="NZ_OBEA01000002.1"/>
</dbReference>
<dbReference type="InterPro" id="IPR050624">
    <property type="entry name" value="HTH-type_Tx_Regulator"/>
</dbReference>
<accession>A0A285IMK2</accession>
<sequence length="227" mass="24928">MSQDHRSKVAAERREKMRRRLVEAAVMVFAAKPQGDVVIEDVVARAEVSRGTFYKYFDSLDELLVTVKMAIGHEVLEHLAARGPVSTDPAEALAYDIKSFILTVRRYRTIGRFSASLGLGPGELIIDMVPDYMTWGVSKGRFCDTPCWLFGTVLKAGVISVMLRIMSGEGEAEDSNEAVALILRSLGIPPDEAQRLSATPGQELEAPPGTLIARVDEIRRSQGEVAH</sequence>
<dbReference type="EMBL" id="OBEA01000002">
    <property type="protein sequence ID" value="SNY48336.1"/>
    <property type="molecule type" value="Genomic_DNA"/>
</dbReference>
<keyword evidence="1 2" id="KW-0238">DNA-binding</keyword>
<reference evidence="4 7" key="2">
    <citation type="journal article" date="2018" name="Int. J. Syst. Evol. Microbiol.">
        <title>Pseudooceanicola lipolyticus sp. nov., a marine alphaproteobacterium, reclassification of Oceanicola flagellatus as Pseudooceanicola flagellatus comb. nov. and emended description of the genus Pseudooceanicola.</title>
        <authorList>
            <person name="Huang M.-M."/>
            <person name="Guo L.-L."/>
            <person name="Wu Y.-H."/>
            <person name="Lai Q.-L."/>
            <person name="Shao Z.-Z."/>
            <person name="Wang C.-S."/>
            <person name="Wu M."/>
            <person name="Xu X.-W."/>
        </authorList>
    </citation>
    <scope>NUCLEOTIDE SEQUENCE [LARGE SCALE GENOMIC DNA]</scope>
    <source>
        <strain evidence="4 7">Ar-45</strain>
    </source>
</reference>
<proteinExistence type="predicted"/>
<keyword evidence="7" id="KW-1185">Reference proteome</keyword>
<dbReference type="GO" id="GO:0003677">
    <property type="term" value="F:DNA binding"/>
    <property type="evidence" value="ECO:0007669"/>
    <property type="project" value="UniProtKB-UniRule"/>
</dbReference>
<evidence type="ECO:0000313" key="6">
    <source>
        <dbReference type="Proteomes" id="UP000231655"/>
    </source>
</evidence>
<dbReference type="PANTHER" id="PTHR43479:SF11">
    <property type="entry name" value="ACREF_ENVCD OPERON REPRESSOR-RELATED"/>
    <property type="match status" value="1"/>
</dbReference>
<dbReference type="Pfam" id="PF00440">
    <property type="entry name" value="TetR_N"/>
    <property type="match status" value="1"/>
</dbReference>